<protein>
    <submittedName>
        <fullName evidence="1">Uncharacterized protein</fullName>
    </submittedName>
</protein>
<sequence length="26" mass="3104">MLKYLQLIATPTLSRLPKLKTHTLWH</sequence>
<evidence type="ECO:0000313" key="1">
    <source>
        <dbReference type="EMBL" id="ABU41918.1"/>
    </source>
</evidence>
<accession>B2BK83</accession>
<name>B2BK83_9PEZI</name>
<dbReference type="AlphaFoldDB" id="B2BK83"/>
<organism evidence="1">
    <name type="scientific">Dactylellina haptotyla</name>
    <dbReference type="NCBI Taxonomy" id="430498"/>
    <lineage>
        <taxon>Eukaryota</taxon>
        <taxon>Fungi</taxon>
        <taxon>Dikarya</taxon>
        <taxon>Ascomycota</taxon>
        <taxon>Pezizomycotina</taxon>
        <taxon>Orbiliomycetes</taxon>
        <taxon>Orbiliales</taxon>
        <taxon>Orbiliaceae</taxon>
        <taxon>Dactylellina</taxon>
    </lineage>
</organism>
<dbReference type="EMBL" id="EF530637">
    <property type="protein sequence ID" value="ABU41918.1"/>
    <property type="molecule type" value="mRNA"/>
</dbReference>
<reference evidence="1" key="1">
    <citation type="submission" date="2007-03" db="EMBL/GenBank/DDBJ databases">
        <title>Paralysis of nematodes : shifts in the transcriptome of the nematode-trapping fungus Monacrosporium haptotylum during infection of Caenorhabditis elegans.</title>
        <authorList>
            <person name="Fekete C."/>
            <person name="Tholander M."/>
            <person name="Rajashekar B."/>
            <person name="Ahren D."/>
            <person name="Friman E."/>
            <person name="Johansson T."/>
            <person name="Tunlid A."/>
        </authorList>
    </citation>
    <scope>NUCLEOTIDE SEQUENCE</scope>
    <source>
        <strain evidence="1">CBS 200.50</strain>
    </source>
</reference>
<proteinExistence type="evidence at transcript level"/>